<dbReference type="Proteomes" id="UP000239047">
    <property type="component" value="Unassembled WGS sequence"/>
</dbReference>
<dbReference type="PIRSF" id="PIRSF037834">
    <property type="entry name" value="PA_CoA_Oase3"/>
    <property type="match status" value="1"/>
</dbReference>
<reference evidence="1 2" key="1">
    <citation type="submission" date="2018-02" db="EMBL/GenBank/DDBJ databases">
        <title>Jeotgalibacillus proteolyticum sp. nov. a protease producing bacterium isolated from ocean sediments of Laizhou Bay.</title>
        <authorList>
            <person name="Li Y."/>
        </authorList>
    </citation>
    <scope>NUCLEOTIDE SEQUENCE [LARGE SCALE GENOMIC DNA]</scope>
    <source>
        <strain evidence="1 2">22-7</strain>
    </source>
</reference>
<gene>
    <name evidence="1" type="primary">paaI</name>
    <name evidence="1" type="ORF">C4B60_02595</name>
</gene>
<dbReference type="Gene3D" id="1.20.1260.10">
    <property type="match status" value="1"/>
</dbReference>
<dbReference type="InterPro" id="IPR011882">
    <property type="entry name" value="PaaC"/>
</dbReference>
<organism evidence="1 2">
    <name type="scientific">Jeotgalibacillus proteolyticus</name>
    <dbReference type="NCBI Taxonomy" id="2082395"/>
    <lineage>
        <taxon>Bacteria</taxon>
        <taxon>Bacillati</taxon>
        <taxon>Bacillota</taxon>
        <taxon>Bacilli</taxon>
        <taxon>Bacillales</taxon>
        <taxon>Caryophanaceae</taxon>
        <taxon>Jeotgalibacillus</taxon>
    </lineage>
</organism>
<dbReference type="PANTHER" id="PTHR30458:SF0">
    <property type="entry name" value="1,2-PHENYLACETYL-COA EPOXIDASE, SUBUNIT C"/>
    <property type="match status" value="1"/>
</dbReference>
<dbReference type="InterPro" id="IPR052703">
    <property type="entry name" value="Aromatic_CoA_ox/epox"/>
</dbReference>
<dbReference type="InterPro" id="IPR012347">
    <property type="entry name" value="Ferritin-like"/>
</dbReference>
<dbReference type="PANTHER" id="PTHR30458">
    <property type="entry name" value="PHENYLACETIC ACID DEGRADATION PROTEIN PAA"/>
    <property type="match status" value="1"/>
</dbReference>
<dbReference type="NCBIfam" id="TIGR02158">
    <property type="entry name" value="PA_CoA_Oxy3"/>
    <property type="match status" value="1"/>
</dbReference>
<dbReference type="SUPFAM" id="SSF47240">
    <property type="entry name" value="Ferritin-like"/>
    <property type="match status" value="1"/>
</dbReference>
<evidence type="ECO:0000313" key="1">
    <source>
        <dbReference type="EMBL" id="PPA72284.1"/>
    </source>
</evidence>
<dbReference type="RefSeq" id="WP_104056434.1">
    <property type="nucleotide sequence ID" value="NZ_PREZ01000001.1"/>
</dbReference>
<dbReference type="GO" id="GO:0005829">
    <property type="term" value="C:cytosol"/>
    <property type="evidence" value="ECO:0007669"/>
    <property type="project" value="TreeGrafter"/>
</dbReference>
<dbReference type="Pfam" id="PF05138">
    <property type="entry name" value="PaaA_PaaC"/>
    <property type="match status" value="1"/>
</dbReference>
<proteinExistence type="predicted"/>
<sequence length="267" mass="30467">MNELLSTEEKRAVIELLYQLADDDFIISYRGSEWLGLAPHIEEDVAFSSISQDTMGHAAMYYQLLEELGEKDRDYLSHARKSNERKNAVLLELVNGEGHYLHEPRYDWAFTVVRHYYYSQAKKVKIESLKQSSYPPLAAAAVKISMELHYHLMHWTVWFTQLLNAGGEAKKRMLKAIAKVEAEFEDVLSLGPLSKEIVKAQLIEEESRLLLSFHANINAVFNDLSIPYKGEFTSLSGRGRFGEHTEDLSEALNTLGEVYHSDPGAVW</sequence>
<evidence type="ECO:0000313" key="2">
    <source>
        <dbReference type="Proteomes" id="UP000239047"/>
    </source>
</evidence>
<keyword evidence="2" id="KW-1185">Reference proteome</keyword>
<dbReference type="AlphaFoldDB" id="A0A2S5GH87"/>
<protein>
    <submittedName>
        <fullName evidence="1">Phenylacetate-CoA oxygenase subunit PaaI</fullName>
    </submittedName>
</protein>
<name>A0A2S5GH87_9BACL</name>
<dbReference type="InterPro" id="IPR009078">
    <property type="entry name" value="Ferritin-like_SF"/>
</dbReference>
<dbReference type="OrthoDB" id="9789947at2"/>
<dbReference type="EMBL" id="PREZ01000001">
    <property type="protein sequence ID" value="PPA72284.1"/>
    <property type="molecule type" value="Genomic_DNA"/>
</dbReference>
<accession>A0A2S5GH87</accession>
<dbReference type="InterPro" id="IPR007814">
    <property type="entry name" value="PaaA_PaaC"/>
</dbReference>
<dbReference type="GO" id="GO:0010124">
    <property type="term" value="P:phenylacetate catabolic process"/>
    <property type="evidence" value="ECO:0007669"/>
    <property type="project" value="InterPro"/>
</dbReference>
<comment type="caution">
    <text evidence="1">The sequence shown here is derived from an EMBL/GenBank/DDBJ whole genome shotgun (WGS) entry which is preliminary data.</text>
</comment>